<dbReference type="PANTHER" id="PTHR33840:SF1">
    <property type="entry name" value="TLE1 PHOSPHOLIPASE DOMAIN-CONTAINING PROTEIN"/>
    <property type="match status" value="1"/>
</dbReference>
<protein>
    <submittedName>
        <fullName evidence="2">Uncharacterized alpha/beta hydrolase domain</fullName>
    </submittedName>
</protein>
<evidence type="ECO:0000313" key="3">
    <source>
        <dbReference type="Proteomes" id="UP000319014"/>
    </source>
</evidence>
<evidence type="ECO:0000313" key="2">
    <source>
        <dbReference type="EMBL" id="SMO95162.1"/>
    </source>
</evidence>
<keyword evidence="3" id="KW-1185">Reference proteome</keyword>
<gene>
    <name evidence="2" type="ORF">SAMN06265221_12225</name>
</gene>
<proteinExistence type="predicted"/>
<name>A0A521FG58_9RHOB</name>
<dbReference type="SUPFAM" id="SSF53474">
    <property type="entry name" value="alpha/beta-Hydrolases"/>
    <property type="match status" value="1"/>
</dbReference>
<dbReference type="GO" id="GO:0016787">
    <property type="term" value="F:hydrolase activity"/>
    <property type="evidence" value="ECO:0007669"/>
    <property type="project" value="UniProtKB-KW"/>
</dbReference>
<feature type="domain" description="T6SS Phospholipase effector Tle1-like catalytic" evidence="1">
    <location>
        <begin position="11"/>
        <end position="252"/>
    </location>
</feature>
<dbReference type="AlphaFoldDB" id="A0A521FG58"/>
<dbReference type="InterPro" id="IPR018712">
    <property type="entry name" value="Tle1-like_cat"/>
</dbReference>
<organism evidence="2 3">
    <name type="scientific">Paracoccus laeviglucosivorans</name>
    <dbReference type="NCBI Taxonomy" id="1197861"/>
    <lineage>
        <taxon>Bacteria</taxon>
        <taxon>Pseudomonadati</taxon>
        <taxon>Pseudomonadota</taxon>
        <taxon>Alphaproteobacteria</taxon>
        <taxon>Rhodobacterales</taxon>
        <taxon>Paracoccaceae</taxon>
        <taxon>Paracoccus</taxon>
    </lineage>
</organism>
<accession>A0A521FG58</accession>
<evidence type="ECO:0000259" key="1">
    <source>
        <dbReference type="Pfam" id="PF09994"/>
    </source>
</evidence>
<sequence length="347" mass="38120">MEPHASPVCQVVLMDGTFASLTEGQCSSIARIHGLLAGQNVQLYYAAGQQWAAWRTVPQLVSGLSLDLNILAAYTWLARNWRADNPLFFFGYSRGGIGVCALADMIHRIGLPTSEHASDDVIAEAWRHYRAETGGRLDPALCHAEVPVQFLGLLDTVMSLGLRVPFLRTVSEPGFTYSKGCIAPNVRRGMHALALDETREAFAPVLWTGDQADERVEQMWFRGCHPDVGGQLGGYEFARPLANVPLVWLLAQAEVLGLPLPQDWRQSLPCDVGARSVGSWRSWGKIFLTRRARRPGRDISELLHPSVVQPYAGPARLVGHLETAQARPRLRRAKLRLPGSGTDSATA</sequence>
<dbReference type="InterPro" id="IPR029058">
    <property type="entry name" value="AB_hydrolase_fold"/>
</dbReference>
<dbReference type="EMBL" id="FXTK01000022">
    <property type="protein sequence ID" value="SMO95162.1"/>
    <property type="molecule type" value="Genomic_DNA"/>
</dbReference>
<dbReference type="Pfam" id="PF09994">
    <property type="entry name" value="T6SS_Tle1-like_cat"/>
    <property type="match status" value="1"/>
</dbReference>
<dbReference type="PANTHER" id="PTHR33840">
    <property type="match status" value="1"/>
</dbReference>
<reference evidence="2 3" key="1">
    <citation type="submission" date="2017-05" db="EMBL/GenBank/DDBJ databases">
        <authorList>
            <person name="Varghese N."/>
            <person name="Submissions S."/>
        </authorList>
    </citation>
    <scope>NUCLEOTIDE SEQUENCE [LARGE SCALE GENOMIC DNA]</scope>
    <source>
        <strain evidence="2 3">DSM 100094</strain>
    </source>
</reference>
<keyword evidence="2" id="KW-0378">Hydrolase</keyword>
<dbReference type="Proteomes" id="UP000319014">
    <property type="component" value="Unassembled WGS sequence"/>
</dbReference>